<comment type="caution">
    <text evidence="1">The sequence shown here is derived from an EMBL/GenBank/DDBJ whole genome shotgun (WGS) entry which is preliminary data.</text>
</comment>
<protein>
    <recommendedName>
        <fullName evidence="3">DinB family protein</fullName>
    </recommendedName>
</protein>
<evidence type="ECO:0008006" key="3">
    <source>
        <dbReference type="Google" id="ProtNLM"/>
    </source>
</evidence>
<gene>
    <name evidence="1" type="ORF">GCM10025883_19700</name>
</gene>
<dbReference type="Proteomes" id="UP001157126">
    <property type="component" value="Unassembled WGS sequence"/>
</dbReference>
<dbReference type="SUPFAM" id="SSF109854">
    <property type="entry name" value="DinB/YfiT-like putative metalloenzymes"/>
    <property type="match status" value="1"/>
</dbReference>
<dbReference type="Pfam" id="PF04978">
    <property type="entry name" value="MST"/>
    <property type="match status" value="1"/>
</dbReference>
<keyword evidence="2" id="KW-1185">Reference proteome</keyword>
<evidence type="ECO:0000313" key="2">
    <source>
        <dbReference type="Proteomes" id="UP001157126"/>
    </source>
</evidence>
<sequence>MRWKLEGLSEYDARRPLTSTGSNALGVIKHVASVELGYLGDVFGRPSGVPLPWLAPDAEPNADMWVPPQESRESVLRLLDAAEATTDGTLAALDLDAPGEVPWWRPERRRVTLHQIAVHMIAESHRHAGHVDVLRELVDGQAGYRPDNDNLAPGDAAWWADYVARVQAGADQCR</sequence>
<dbReference type="Gene3D" id="1.20.120.450">
    <property type="entry name" value="dinb family like domain"/>
    <property type="match status" value="1"/>
</dbReference>
<dbReference type="EMBL" id="BSUO01000001">
    <property type="protein sequence ID" value="GMA39925.1"/>
    <property type="molecule type" value="Genomic_DNA"/>
</dbReference>
<dbReference type="InterPro" id="IPR034660">
    <property type="entry name" value="DinB/YfiT-like"/>
</dbReference>
<organism evidence="1 2">
    <name type="scientific">Mobilicoccus caccae</name>
    <dbReference type="NCBI Taxonomy" id="1859295"/>
    <lineage>
        <taxon>Bacteria</taxon>
        <taxon>Bacillati</taxon>
        <taxon>Actinomycetota</taxon>
        <taxon>Actinomycetes</taxon>
        <taxon>Micrococcales</taxon>
        <taxon>Dermatophilaceae</taxon>
        <taxon>Mobilicoccus</taxon>
    </lineage>
</organism>
<name>A0ABQ6IPV4_9MICO</name>
<reference evidence="2" key="1">
    <citation type="journal article" date="2019" name="Int. J. Syst. Evol. Microbiol.">
        <title>The Global Catalogue of Microorganisms (GCM) 10K type strain sequencing project: providing services to taxonomists for standard genome sequencing and annotation.</title>
        <authorList>
            <consortium name="The Broad Institute Genomics Platform"/>
            <consortium name="The Broad Institute Genome Sequencing Center for Infectious Disease"/>
            <person name="Wu L."/>
            <person name="Ma J."/>
        </authorList>
    </citation>
    <scope>NUCLEOTIDE SEQUENCE [LARGE SCALE GENOMIC DNA]</scope>
    <source>
        <strain evidence="2">NBRC 113072</strain>
    </source>
</reference>
<evidence type="ECO:0000313" key="1">
    <source>
        <dbReference type="EMBL" id="GMA39925.1"/>
    </source>
</evidence>
<proteinExistence type="predicted"/>
<dbReference type="InterPro" id="IPR007061">
    <property type="entry name" value="MST-like"/>
</dbReference>
<accession>A0ABQ6IPV4</accession>